<dbReference type="EMBL" id="MT144858">
    <property type="protein sequence ID" value="QJI00520.1"/>
    <property type="molecule type" value="Genomic_DNA"/>
</dbReference>
<proteinExistence type="predicted"/>
<organism evidence="1">
    <name type="scientific">viral metagenome</name>
    <dbReference type="NCBI Taxonomy" id="1070528"/>
    <lineage>
        <taxon>unclassified sequences</taxon>
        <taxon>metagenomes</taxon>
        <taxon>organismal metagenomes</taxon>
    </lineage>
</organism>
<sequence>MKKHPFIFTWVAILALLTLSYPSNAQERNKTRVFSRTASQLISPRVTISATPNADGIVFGSLGTATKGIDFTNSNLASTDNYLYMSATQYWNTVELSAPNFVGGNVAMSRDKQIKPSASTGNANIFIAGIQALLIGNSYGDNGSSVGYLTSCTSNGTTLIAKASTWGFTPTVGIMIQIITGSTSADLGTYRLVSFVQDTSFTVDRALAGSDADLNVRFIKDVIGFFATDGTNGQRIAGYSAQDKPLQLGGDVLAATTRSLTGKDVLIGGKLEVDGAAYFDSTIWAGGNINLITGDFHISWGSNYEAKMLFESADPNAHEFILALPDGGAVDVPVFVIGDQGIVNVNLGWFDGITEPSIALVNAAENAYVRYGSTVDVSANSTGAGSILMKGTTARNSTGFLAITVTGTTYYIPFFTTITG</sequence>
<accession>A0A6H1ZRE9</accession>
<gene>
    <name evidence="1" type="ORF">TM448A01786_0016</name>
    <name evidence="2" type="ORF">TM448B01983_0006</name>
</gene>
<protein>
    <submittedName>
        <fullName evidence="1">Uncharacterized protein</fullName>
    </submittedName>
</protein>
<dbReference type="AlphaFoldDB" id="A0A6H1ZRE9"/>
<name>A0A6H1ZRE9_9ZZZZ</name>
<reference evidence="1" key="1">
    <citation type="submission" date="2020-03" db="EMBL/GenBank/DDBJ databases">
        <title>The deep terrestrial virosphere.</title>
        <authorList>
            <person name="Holmfeldt K."/>
            <person name="Nilsson E."/>
            <person name="Simone D."/>
            <person name="Lopez-Fernandez M."/>
            <person name="Wu X."/>
            <person name="de Brujin I."/>
            <person name="Lundin D."/>
            <person name="Andersson A."/>
            <person name="Bertilsson S."/>
            <person name="Dopson M."/>
        </authorList>
    </citation>
    <scope>NUCLEOTIDE SEQUENCE</scope>
    <source>
        <strain evidence="1">TM448A01786</strain>
        <strain evidence="2">TM448B01983</strain>
    </source>
</reference>
<evidence type="ECO:0000313" key="1">
    <source>
        <dbReference type="EMBL" id="QJA50506.1"/>
    </source>
</evidence>
<evidence type="ECO:0000313" key="2">
    <source>
        <dbReference type="EMBL" id="QJI00520.1"/>
    </source>
</evidence>
<dbReference type="EMBL" id="MT144199">
    <property type="protein sequence ID" value="QJA50506.1"/>
    <property type="molecule type" value="Genomic_DNA"/>
</dbReference>